<evidence type="ECO:0000256" key="1">
    <source>
        <dbReference type="SAM" id="SignalP"/>
    </source>
</evidence>
<evidence type="ECO:0000313" key="2">
    <source>
        <dbReference type="EMBL" id="PIR43861.1"/>
    </source>
</evidence>
<keyword evidence="1" id="KW-0732">Signal</keyword>
<protein>
    <submittedName>
        <fullName evidence="2">Uncharacterized protein</fullName>
    </submittedName>
</protein>
<feature type="signal peptide" evidence="1">
    <location>
        <begin position="1"/>
        <end position="18"/>
    </location>
</feature>
<dbReference type="Proteomes" id="UP000230214">
    <property type="component" value="Unassembled WGS sequence"/>
</dbReference>
<dbReference type="AlphaFoldDB" id="A0A2H0RBE2"/>
<accession>A0A2H0RBE2</accession>
<feature type="chain" id="PRO_5013843295" evidence="1">
    <location>
        <begin position="19"/>
        <end position="252"/>
    </location>
</feature>
<sequence>MKKLIAVFFVILFFSDMASPKTVQANATIPIVPIGIAFPTAPLERGNREEIVFYSSPEADSLYFSSMLPISEVPLGCTAMQVPVHSLDCEPGSHTVRIFIQKNEEATTTDFFARAWYRTEERHIGYTVGILNAQQEEKNNLTLQVFKEPDAFGFFILDVQLDAVNMNEVTATFELPEGIAPVLGECQFIHNICLYTIQFSAPETGEFHLYKHFSGIPGSHKIGLTWTDGEAGGHSEVTIMVPYGICLPVVLN</sequence>
<name>A0A2H0RBE2_UNCKA</name>
<dbReference type="EMBL" id="PCXU01000007">
    <property type="protein sequence ID" value="PIR43861.1"/>
    <property type="molecule type" value="Genomic_DNA"/>
</dbReference>
<proteinExistence type="predicted"/>
<reference evidence="2 3" key="1">
    <citation type="submission" date="2017-09" db="EMBL/GenBank/DDBJ databases">
        <title>Depth-based differentiation of microbial function through sediment-hosted aquifers and enrichment of novel symbionts in the deep terrestrial subsurface.</title>
        <authorList>
            <person name="Probst A.J."/>
            <person name="Ladd B."/>
            <person name="Jarett J.K."/>
            <person name="Geller-Mcgrath D.E."/>
            <person name="Sieber C.M."/>
            <person name="Emerson J.B."/>
            <person name="Anantharaman K."/>
            <person name="Thomas B.C."/>
            <person name="Malmstrom R."/>
            <person name="Stieglmeier M."/>
            <person name="Klingl A."/>
            <person name="Woyke T."/>
            <person name="Ryan C.M."/>
            <person name="Banfield J.F."/>
        </authorList>
    </citation>
    <scope>NUCLEOTIDE SEQUENCE [LARGE SCALE GENOMIC DNA]</scope>
    <source>
        <strain evidence="2">CG10_big_fil_rev_8_21_14_0_10_32_10</strain>
    </source>
</reference>
<organism evidence="2 3">
    <name type="scientific">candidate division WWE3 bacterium CG10_big_fil_rev_8_21_14_0_10_32_10</name>
    <dbReference type="NCBI Taxonomy" id="1975090"/>
    <lineage>
        <taxon>Bacteria</taxon>
        <taxon>Katanobacteria</taxon>
    </lineage>
</organism>
<comment type="caution">
    <text evidence="2">The sequence shown here is derived from an EMBL/GenBank/DDBJ whole genome shotgun (WGS) entry which is preliminary data.</text>
</comment>
<evidence type="ECO:0000313" key="3">
    <source>
        <dbReference type="Proteomes" id="UP000230214"/>
    </source>
</evidence>
<gene>
    <name evidence="2" type="ORF">COV24_00495</name>
</gene>